<dbReference type="GO" id="GO:0005615">
    <property type="term" value="C:extracellular space"/>
    <property type="evidence" value="ECO:0007669"/>
    <property type="project" value="TreeGrafter"/>
</dbReference>
<feature type="compositionally biased region" description="Polar residues" evidence="3">
    <location>
        <begin position="56"/>
        <end position="67"/>
    </location>
</feature>
<feature type="chain" id="PRO_5044560457" evidence="4">
    <location>
        <begin position="18"/>
        <end position="225"/>
    </location>
</feature>
<reference evidence="7" key="2">
    <citation type="submission" date="2025-04" db="UniProtKB">
        <authorList>
            <consortium name="RefSeq"/>
        </authorList>
    </citation>
    <scope>IDENTIFICATION</scope>
    <source>
        <strain evidence="7">Aabys</strain>
    </source>
</reference>
<reference evidence="5" key="1">
    <citation type="submission" date="2020-05" db="UniProtKB">
        <authorList>
            <consortium name="EnsemblMetazoa"/>
        </authorList>
    </citation>
    <scope>IDENTIFICATION</scope>
    <source>
        <strain evidence="5">Aabys</strain>
    </source>
</reference>
<proteinExistence type="predicted"/>
<dbReference type="PRINTS" id="PR00947">
    <property type="entry name" value="CUTICLE"/>
</dbReference>
<keyword evidence="1 2" id="KW-0193">Cuticle</keyword>
<dbReference type="Proteomes" id="UP001652621">
    <property type="component" value="Unplaced"/>
</dbReference>
<dbReference type="EnsemblMetazoa" id="MDOA005507-RA">
    <property type="protein sequence ID" value="MDOA005507-PA"/>
    <property type="gene ID" value="MDOA005507"/>
</dbReference>
<feature type="region of interest" description="Disordered" evidence="3">
    <location>
        <begin position="195"/>
        <end position="225"/>
    </location>
</feature>
<sequence>MAFKFVAVLCLATLVAAGDYEYQNQGNGGYNGVQANEPQQKQQQPHQQNNKNVQQTDSYGNVANNDNQAYNEDSYAASGDYQYDNANYGYAAAPAAYYPPAKYAYNYEVNDPTTGDIKSHSETRDGYNVRGAYSLIDSDGFKRTVTYTADSVNGFNAVVNREPIALEVVAPVLAYKAIVPTTVNAPVVAAAPGNAAGQETKVNTASDVKDSYAKPPTSDGTGPYA</sequence>
<evidence type="ECO:0000256" key="2">
    <source>
        <dbReference type="PROSITE-ProRule" id="PRU00497"/>
    </source>
</evidence>
<dbReference type="PROSITE" id="PS00233">
    <property type="entry name" value="CHIT_BIND_RR_1"/>
    <property type="match status" value="1"/>
</dbReference>
<dbReference type="PANTHER" id="PTHR12236">
    <property type="entry name" value="STRUCTURAL CONTITUENT OF CUTICLE"/>
    <property type="match status" value="1"/>
</dbReference>
<feature type="region of interest" description="Disordered" evidence="3">
    <location>
        <begin position="28"/>
        <end position="67"/>
    </location>
</feature>
<dbReference type="InterPro" id="IPR051217">
    <property type="entry name" value="Insect_Cuticle_Struc_Prot"/>
</dbReference>
<dbReference type="Pfam" id="PF00379">
    <property type="entry name" value="Chitin_bind_4"/>
    <property type="match status" value="1"/>
</dbReference>
<protein>
    <submittedName>
        <fullName evidence="7">Cuticle protein 7</fullName>
    </submittedName>
</protein>
<evidence type="ECO:0000313" key="5">
    <source>
        <dbReference type="EnsemblMetazoa" id="MDOA005507-PA"/>
    </source>
</evidence>
<name>A0A1I8MJC7_MUSDO</name>
<dbReference type="PANTHER" id="PTHR12236:SF95">
    <property type="entry name" value="CUTICULAR PROTEIN 76BD, ISOFORM C-RELATED"/>
    <property type="match status" value="1"/>
</dbReference>
<gene>
    <name evidence="5" type="primary">101889209</name>
    <name evidence="7" type="synonym">LOC101889209</name>
</gene>
<dbReference type="AlphaFoldDB" id="A0A1I8MJC7"/>
<accession>A0A1I8MJC7</accession>
<evidence type="ECO:0000256" key="3">
    <source>
        <dbReference type="SAM" id="MobiDB-lite"/>
    </source>
</evidence>
<evidence type="ECO:0000256" key="4">
    <source>
        <dbReference type="SAM" id="SignalP"/>
    </source>
</evidence>
<dbReference type="VEuPathDB" id="VectorBase:MDOMA2_014033"/>
<dbReference type="eggNOG" id="ENOG502T6QZ">
    <property type="taxonomic scope" value="Eukaryota"/>
</dbReference>
<organism evidence="5">
    <name type="scientific">Musca domestica</name>
    <name type="common">House fly</name>
    <dbReference type="NCBI Taxonomy" id="7370"/>
    <lineage>
        <taxon>Eukaryota</taxon>
        <taxon>Metazoa</taxon>
        <taxon>Ecdysozoa</taxon>
        <taxon>Arthropoda</taxon>
        <taxon>Hexapoda</taxon>
        <taxon>Insecta</taxon>
        <taxon>Pterygota</taxon>
        <taxon>Neoptera</taxon>
        <taxon>Endopterygota</taxon>
        <taxon>Diptera</taxon>
        <taxon>Brachycera</taxon>
        <taxon>Muscomorpha</taxon>
        <taxon>Muscoidea</taxon>
        <taxon>Muscidae</taxon>
        <taxon>Musca</taxon>
    </lineage>
</organism>
<feature type="signal peptide" evidence="4">
    <location>
        <begin position="1"/>
        <end position="17"/>
    </location>
</feature>
<dbReference type="RefSeq" id="XP_005191249.1">
    <property type="nucleotide sequence ID" value="XM_005191192.3"/>
</dbReference>
<evidence type="ECO:0000256" key="1">
    <source>
        <dbReference type="ARBA" id="ARBA00022460"/>
    </source>
</evidence>
<keyword evidence="6" id="KW-1185">Reference proteome</keyword>
<keyword evidence="4" id="KW-0732">Signal</keyword>
<dbReference type="GO" id="GO:0031012">
    <property type="term" value="C:extracellular matrix"/>
    <property type="evidence" value="ECO:0007669"/>
    <property type="project" value="TreeGrafter"/>
</dbReference>
<dbReference type="STRING" id="7370.A0A1I8MJC7"/>
<dbReference type="GO" id="GO:0042302">
    <property type="term" value="F:structural constituent of cuticle"/>
    <property type="evidence" value="ECO:0007669"/>
    <property type="project" value="UniProtKB-UniRule"/>
</dbReference>
<evidence type="ECO:0000313" key="7">
    <source>
        <dbReference type="RefSeq" id="XP_005191249.1"/>
    </source>
</evidence>
<dbReference type="InterPro" id="IPR000618">
    <property type="entry name" value="Insect_cuticle"/>
</dbReference>
<dbReference type="InterPro" id="IPR031311">
    <property type="entry name" value="CHIT_BIND_RR_consensus"/>
</dbReference>
<dbReference type="OrthoDB" id="6630425at2759"/>
<dbReference type="PROSITE" id="PS51155">
    <property type="entry name" value="CHIT_BIND_RR_2"/>
    <property type="match status" value="1"/>
</dbReference>
<dbReference type="KEGG" id="mde:101889209"/>
<feature type="compositionally biased region" description="Low complexity" evidence="3">
    <location>
        <begin position="32"/>
        <end position="55"/>
    </location>
</feature>
<dbReference type="VEuPathDB" id="VectorBase:MDOA005507"/>
<evidence type="ECO:0000313" key="6">
    <source>
        <dbReference type="Proteomes" id="UP001652621"/>
    </source>
</evidence>